<dbReference type="NCBIfam" id="TIGR00402">
    <property type="entry name" value="napF"/>
    <property type="match status" value="1"/>
</dbReference>
<dbReference type="HAMAP" id="MF_02201">
    <property type="entry name" value="NapF"/>
    <property type="match status" value="1"/>
</dbReference>
<dbReference type="GO" id="GO:0005737">
    <property type="term" value="C:cytoplasm"/>
    <property type="evidence" value="ECO:0007669"/>
    <property type="project" value="UniProtKB-SubCell"/>
</dbReference>
<dbReference type="InterPro" id="IPR017896">
    <property type="entry name" value="4Fe4S_Fe-S-bd"/>
</dbReference>
<dbReference type="GO" id="GO:0051539">
    <property type="term" value="F:4 iron, 4 sulfur cluster binding"/>
    <property type="evidence" value="ECO:0007669"/>
    <property type="project" value="UniProtKB-UniRule"/>
</dbReference>
<dbReference type="Pfam" id="PF12838">
    <property type="entry name" value="Fer4_7"/>
    <property type="match status" value="2"/>
</dbReference>
<feature type="binding site" evidence="6">
    <location>
        <position position="69"/>
    </location>
    <ligand>
        <name>[4Fe-4S] cluster</name>
        <dbReference type="ChEBI" id="CHEBI:49883"/>
        <label>2</label>
    </ligand>
</feature>
<dbReference type="AlphaFoldDB" id="A0A9D7PQX1"/>
<comment type="subunit">
    <text evidence="6">Interacts with the cytoplasmic NapA precursor.</text>
</comment>
<organism evidence="8 9">
    <name type="scientific">Candidatus Proximibacter danicus</name>
    <dbReference type="NCBI Taxonomy" id="2954365"/>
    <lineage>
        <taxon>Bacteria</taxon>
        <taxon>Pseudomonadati</taxon>
        <taxon>Pseudomonadota</taxon>
        <taxon>Betaproteobacteria</taxon>
        <taxon>Candidatus Proximibacter</taxon>
    </lineage>
</organism>
<evidence type="ECO:0000256" key="3">
    <source>
        <dbReference type="ARBA" id="ARBA00022737"/>
    </source>
</evidence>
<dbReference type="CDD" id="cd10564">
    <property type="entry name" value="NapF_like"/>
    <property type="match status" value="1"/>
</dbReference>
<dbReference type="SUPFAM" id="SSF54862">
    <property type="entry name" value="4Fe-4S ferredoxins"/>
    <property type="match status" value="1"/>
</dbReference>
<dbReference type="Gene3D" id="3.30.70.20">
    <property type="match status" value="2"/>
</dbReference>
<dbReference type="GO" id="GO:0046872">
    <property type="term" value="F:metal ion binding"/>
    <property type="evidence" value="ECO:0007669"/>
    <property type="project" value="UniProtKB-KW"/>
</dbReference>
<dbReference type="InterPro" id="IPR017900">
    <property type="entry name" value="4Fe4S_Fe_S_CS"/>
</dbReference>
<feature type="binding site" evidence="6">
    <location>
        <position position="47"/>
    </location>
    <ligand>
        <name>[4Fe-4S] cluster</name>
        <dbReference type="ChEBI" id="CHEBI:49883"/>
        <label>1</label>
    </ligand>
</feature>
<dbReference type="Proteomes" id="UP000886689">
    <property type="component" value="Unassembled WGS sequence"/>
</dbReference>
<feature type="domain" description="4Fe-4S ferredoxin-type" evidence="7">
    <location>
        <begin position="58"/>
        <end position="89"/>
    </location>
</feature>
<feature type="binding site" evidence="6">
    <location>
        <position position="40"/>
    </location>
    <ligand>
        <name>[4Fe-4S] cluster</name>
        <dbReference type="ChEBI" id="CHEBI:49883"/>
        <label>1</label>
    </ligand>
</feature>
<sequence length="161" mass="17203">MSDPSSRRNFLRGKVSVHAAELRPPWALPETDFTTTCTRCGDCARACPTRIIRQGDGGFPTVDFKLGECTFCGDCVTACQPTALRRPDPDSVPWAIRASIGDTCLAHRQVECRVCGEQCGESAIRFRPQAGGISVPVLDTERCNGCGACLAPCPSGAIRVA</sequence>
<evidence type="ECO:0000256" key="4">
    <source>
        <dbReference type="ARBA" id="ARBA00023004"/>
    </source>
</evidence>
<evidence type="ECO:0000256" key="2">
    <source>
        <dbReference type="ARBA" id="ARBA00022723"/>
    </source>
</evidence>
<evidence type="ECO:0000256" key="1">
    <source>
        <dbReference type="ARBA" id="ARBA00022485"/>
    </source>
</evidence>
<keyword evidence="6" id="KW-0963">Cytoplasm</keyword>
<dbReference type="PANTHER" id="PTHR43687:SF1">
    <property type="entry name" value="FERREDOXIN III"/>
    <property type="match status" value="1"/>
</dbReference>
<feature type="domain" description="4Fe-4S ferredoxin-type" evidence="7">
    <location>
        <begin position="27"/>
        <end position="57"/>
    </location>
</feature>
<dbReference type="InterPro" id="IPR004496">
    <property type="entry name" value="NapF"/>
</dbReference>
<evidence type="ECO:0000256" key="6">
    <source>
        <dbReference type="HAMAP-Rule" id="MF_02201"/>
    </source>
</evidence>
<feature type="binding site" evidence="6">
    <location>
        <position position="146"/>
    </location>
    <ligand>
        <name>[4Fe-4S] cluster</name>
        <dbReference type="ChEBI" id="CHEBI:49883"/>
        <label>3</label>
    </ligand>
</feature>
<keyword evidence="4 6" id="KW-0408">Iron</keyword>
<feature type="binding site" evidence="6">
    <location>
        <position position="37"/>
    </location>
    <ligand>
        <name>[4Fe-4S] cluster</name>
        <dbReference type="ChEBI" id="CHEBI:49883"/>
        <label>1</label>
    </ligand>
</feature>
<dbReference type="PROSITE" id="PS51379">
    <property type="entry name" value="4FE4S_FER_2"/>
    <property type="match status" value="3"/>
</dbReference>
<proteinExistence type="inferred from homology"/>
<evidence type="ECO:0000313" key="8">
    <source>
        <dbReference type="EMBL" id="MBK8524610.1"/>
    </source>
</evidence>
<comment type="cofactor">
    <cofactor evidence="6">
        <name>[4Fe-4S] cluster</name>
        <dbReference type="ChEBI" id="CHEBI:49883"/>
    </cofactor>
</comment>
<protein>
    <recommendedName>
        <fullName evidence="6">Ferredoxin-type protein NapF</fullName>
    </recommendedName>
</protein>
<feature type="binding site" evidence="6">
    <location>
        <position position="153"/>
    </location>
    <ligand>
        <name>[4Fe-4S] cluster</name>
        <dbReference type="ChEBI" id="CHEBI:49883"/>
        <label>3</label>
    </ligand>
</feature>
<feature type="binding site" evidence="6">
    <location>
        <position position="149"/>
    </location>
    <ligand>
        <name>[4Fe-4S] cluster</name>
        <dbReference type="ChEBI" id="CHEBI:49883"/>
        <label>3</label>
    </ligand>
</feature>
<evidence type="ECO:0000259" key="7">
    <source>
        <dbReference type="PROSITE" id="PS51379"/>
    </source>
</evidence>
<name>A0A9D7PQX1_9PROT</name>
<comment type="similarity">
    <text evidence="6">Belongs to the NapF family.</text>
</comment>
<dbReference type="PANTHER" id="PTHR43687">
    <property type="entry name" value="ADENYLYLSULFATE REDUCTASE, BETA SUBUNIT"/>
    <property type="match status" value="1"/>
</dbReference>
<feature type="binding site" evidence="6">
    <location>
        <position position="79"/>
    </location>
    <ligand>
        <name>[4Fe-4S] cluster</name>
        <dbReference type="ChEBI" id="CHEBI:49883"/>
        <label>2</label>
    </ligand>
</feature>
<accession>A0A9D7PQX1</accession>
<feature type="binding site" evidence="6">
    <location>
        <position position="143"/>
    </location>
    <ligand>
        <name>[4Fe-4S] cluster</name>
        <dbReference type="ChEBI" id="CHEBI:49883"/>
        <label>3</label>
    </ligand>
</feature>
<reference evidence="8" key="1">
    <citation type="submission" date="2020-10" db="EMBL/GenBank/DDBJ databases">
        <title>Connecting structure to function with the recovery of over 1000 high-quality activated sludge metagenome-assembled genomes encoding full-length rRNA genes using long-read sequencing.</title>
        <authorList>
            <person name="Singleton C.M."/>
            <person name="Petriglieri F."/>
            <person name="Kristensen J.M."/>
            <person name="Kirkegaard R.H."/>
            <person name="Michaelsen T.Y."/>
            <person name="Andersen M.H."/>
            <person name="Karst S.M."/>
            <person name="Dueholm M.S."/>
            <person name="Nielsen P.H."/>
            <person name="Albertsen M."/>
        </authorList>
    </citation>
    <scope>NUCLEOTIDE SEQUENCE</scope>
    <source>
        <strain evidence="8">Hirt_18-Q3-R61-65_BATAC.395</strain>
    </source>
</reference>
<keyword evidence="1 6" id="KW-0004">4Fe-4S</keyword>
<dbReference type="PROSITE" id="PS00198">
    <property type="entry name" value="4FE4S_FER_1"/>
    <property type="match status" value="1"/>
</dbReference>
<feature type="binding site" evidence="6">
    <location>
        <position position="43"/>
    </location>
    <ligand>
        <name>[4Fe-4S] cluster</name>
        <dbReference type="ChEBI" id="CHEBI:49883"/>
        <label>1</label>
    </ligand>
</feature>
<comment type="subcellular location">
    <subcellularLocation>
        <location evidence="6">Cytoplasm</location>
    </subcellularLocation>
</comment>
<keyword evidence="5 6" id="KW-0411">Iron-sulfur</keyword>
<comment type="function">
    <text evidence="6">Could be involved in the maturation of NapA, the catalytic subunit of the periplasmic nitrate reductase, before its export into the periplasm.</text>
</comment>
<dbReference type="EMBL" id="JADJUC010000012">
    <property type="protein sequence ID" value="MBK8524610.1"/>
    <property type="molecule type" value="Genomic_DNA"/>
</dbReference>
<feature type="binding site" evidence="6">
    <location>
        <position position="72"/>
    </location>
    <ligand>
        <name>[4Fe-4S] cluster</name>
        <dbReference type="ChEBI" id="CHEBI:49883"/>
        <label>2</label>
    </ligand>
</feature>
<keyword evidence="3 6" id="KW-0677">Repeat</keyword>
<feature type="binding site" evidence="6">
    <location>
        <position position="75"/>
    </location>
    <ligand>
        <name>[4Fe-4S] cluster</name>
        <dbReference type="ChEBI" id="CHEBI:49883"/>
        <label>2</label>
    </ligand>
</feature>
<comment type="caution">
    <text evidence="8">The sequence shown here is derived from an EMBL/GenBank/DDBJ whole genome shotgun (WGS) entry which is preliminary data.</text>
</comment>
<feature type="domain" description="4Fe-4S ferredoxin-type" evidence="7">
    <location>
        <begin position="134"/>
        <end position="161"/>
    </location>
</feature>
<evidence type="ECO:0000313" key="9">
    <source>
        <dbReference type="Proteomes" id="UP000886689"/>
    </source>
</evidence>
<dbReference type="InterPro" id="IPR050572">
    <property type="entry name" value="Fe-S_Ferredoxin"/>
</dbReference>
<evidence type="ECO:0000256" key="5">
    <source>
        <dbReference type="ARBA" id="ARBA00023014"/>
    </source>
</evidence>
<gene>
    <name evidence="6 8" type="primary">napF</name>
    <name evidence="8" type="ORF">IPL58_11210</name>
</gene>
<keyword evidence="2 6" id="KW-0479">Metal-binding</keyword>